<dbReference type="GO" id="GO:0022857">
    <property type="term" value="F:transmembrane transporter activity"/>
    <property type="evidence" value="ECO:0007669"/>
    <property type="project" value="InterPro"/>
</dbReference>
<dbReference type="GO" id="GO:0030313">
    <property type="term" value="C:cell envelope"/>
    <property type="evidence" value="ECO:0007669"/>
    <property type="project" value="UniProtKB-SubCell"/>
</dbReference>
<evidence type="ECO:0000259" key="6">
    <source>
        <dbReference type="Pfam" id="PF25917"/>
    </source>
</evidence>
<dbReference type="Pfam" id="PF25917">
    <property type="entry name" value="BSH_RND"/>
    <property type="match status" value="1"/>
</dbReference>
<evidence type="ECO:0000256" key="3">
    <source>
        <dbReference type="ARBA" id="ARBA00023054"/>
    </source>
</evidence>
<dbReference type="GO" id="GO:0016020">
    <property type="term" value="C:membrane"/>
    <property type="evidence" value="ECO:0007669"/>
    <property type="project" value="InterPro"/>
</dbReference>
<comment type="caution">
    <text evidence="8">The sequence shown here is derived from an EMBL/GenBank/DDBJ whole genome shotgun (WGS) entry which is preliminary data.</text>
</comment>
<dbReference type="InterPro" id="IPR058625">
    <property type="entry name" value="MdtA-like_BSH"/>
</dbReference>
<sequence length="592" mass="63536">MHSIKEYFLAHKIISIVTLIVVVFAGYWGYGKLTDTSAEPRYVTAAVEKGTLITSITGTGQVSASNQVELKAKASGDITTIAVVNGQEVKVGALIVQLDARDAQKAVRDAEVNLQSAKLSLEKLRQPADTLSVIQSENALAQAQQTKQNAEDDIKKAYDDGFNAIANTFLDIPTIMTGLDDVFFYATIDKGMPNISWYINQTSIQVAGEREKAMQNQDDFYAGYNASRAAYTKNFDAYKAASRTSSTQTIEALIDETYMTTRTIADTVKAGNNLIDFVKDSLTRNNVNATIPATVDAHKATLNTYTGTTNAHLLSLLALKSTLKSSRDAIINADRTIAEKTEYIADLKSGTDPLDLQAQELTVRQRENALLDAREKLADYYLRAPFSGTIATLSIKSSDSISSGSSIATLITKQKLAEISLNEVDVAKVKVGQKATLAFDAVEGLSISGAVAEIDTVGAVSQGVVTYVVKIGFDTQDERVKPGMSVSAAIITEMKSDVLTVPNSAVKTQDDISYVEMFEAPLENATGTQGAISLVAPQRKTVTIGISNDTMTEIVSGLQEGDQIITRTITSSNTTTQTAPSIFSTGGARMGR</sequence>
<evidence type="ECO:0000313" key="8">
    <source>
        <dbReference type="EMBL" id="KKT43615.1"/>
    </source>
</evidence>
<feature type="domain" description="YknX-like beta-barrel" evidence="7">
    <location>
        <begin position="420"/>
        <end position="490"/>
    </location>
</feature>
<proteinExistence type="inferred from homology"/>
<organism evidence="8 9">
    <name type="scientific">Candidatus Wolfebacteria bacterium GW2011_GWE2_44_13</name>
    <dbReference type="NCBI Taxonomy" id="1619017"/>
    <lineage>
        <taxon>Bacteria</taxon>
        <taxon>Candidatus Wolfeibacteriota</taxon>
    </lineage>
</organism>
<keyword evidence="5" id="KW-0472">Membrane</keyword>
<dbReference type="Pfam" id="PF25990">
    <property type="entry name" value="Beta-barrel_YknX"/>
    <property type="match status" value="1"/>
</dbReference>
<feature type="transmembrane region" description="Helical" evidence="5">
    <location>
        <begin position="7"/>
        <end position="30"/>
    </location>
</feature>
<feature type="coiled-coil region" evidence="4">
    <location>
        <begin position="100"/>
        <end position="160"/>
    </location>
</feature>
<reference evidence="8 9" key="1">
    <citation type="journal article" date="2015" name="Nature">
        <title>rRNA introns, odd ribosomes, and small enigmatic genomes across a large radiation of phyla.</title>
        <authorList>
            <person name="Brown C.T."/>
            <person name="Hug L.A."/>
            <person name="Thomas B.C."/>
            <person name="Sharon I."/>
            <person name="Castelle C.J."/>
            <person name="Singh A."/>
            <person name="Wilkins M.J."/>
            <person name="Williams K.H."/>
            <person name="Banfield J.F."/>
        </authorList>
    </citation>
    <scope>NUCLEOTIDE SEQUENCE [LARGE SCALE GENOMIC DNA]</scope>
</reference>
<dbReference type="PANTHER" id="PTHR32347">
    <property type="entry name" value="EFFLUX SYSTEM COMPONENT YKNX-RELATED"/>
    <property type="match status" value="1"/>
</dbReference>
<dbReference type="Gene3D" id="2.40.50.100">
    <property type="match status" value="1"/>
</dbReference>
<dbReference type="Gene3D" id="1.10.287.470">
    <property type="entry name" value="Helix hairpin bin"/>
    <property type="match status" value="1"/>
</dbReference>
<dbReference type="Gene3D" id="6.20.50.140">
    <property type="match status" value="1"/>
</dbReference>
<dbReference type="NCBIfam" id="TIGR01730">
    <property type="entry name" value="RND_mfp"/>
    <property type="match status" value="1"/>
</dbReference>
<feature type="domain" description="Multidrug resistance protein MdtA-like barrel-sandwich hybrid" evidence="6">
    <location>
        <begin position="66"/>
        <end position="411"/>
    </location>
</feature>
<evidence type="ECO:0000256" key="5">
    <source>
        <dbReference type="SAM" id="Phobius"/>
    </source>
</evidence>
<evidence type="ECO:0000259" key="7">
    <source>
        <dbReference type="Pfam" id="PF25990"/>
    </source>
</evidence>
<dbReference type="EMBL" id="LCHW01000001">
    <property type="protein sequence ID" value="KKT43615.1"/>
    <property type="molecule type" value="Genomic_DNA"/>
</dbReference>
<protein>
    <submittedName>
        <fullName evidence="8">Efflux transporter, RND family, MFP subunit</fullName>
    </submittedName>
</protein>
<evidence type="ECO:0000256" key="1">
    <source>
        <dbReference type="ARBA" id="ARBA00004196"/>
    </source>
</evidence>
<dbReference type="Proteomes" id="UP000034051">
    <property type="component" value="Unassembled WGS sequence"/>
</dbReference>
<keyword evidence="3 4" id="KW-0175">Coiled coil</keyword>
<comment type="similarity">
    <text evidence="2">Belongs to the membrane fusion protein (MFP) (TC 8.A.1) family.</text>
</comment>
<name>A0A0G1HA40_9BACT</name>
<gene>
    <name evidence="8" type="ORF">UW32_C0001G0207</name>
</gene>
<comment type="subcellular location">
    <subcellularLocation>
        <location evidence="1">Cell envelope</location>
    </subcellularLocation>
</comment>
<evidence type="ECO:0000256" key="4">
    <source>
        <dbReference type="SAM" id="Coils"/>
    </source>
</evidence>
<evidence type="ECO:0000256" key="2">
    <source>
        <dbReference type="ARBA" id="ARBA00009477"/>
    </source>
</evidence>
<dbReference type="AlphaFoldDB" id="A0A0G1HA40"/>
<dbReference type="InterPro" id="IPR050465">
    <property type="entry name" value="UPF0194_transport"/>
</dbReference>
<keyword evidence="5" id="KW-1133">Transmembrane helix</keyword>
<accession>A0A0G1HA40</accession>
<dbReference type="InterPro" id="IPR006143">
    <property type="entry name" value="RND_pump_MFP"/>
</dbReference>
<dbReference type="SUPFAM" id="SSF111369">
    <property type="entry name" value="HlyD-like secretion proteins"/>
    <property type="match status" value="1"/>
</dbReference>
<dbReference type="InterPro" id="IPR058636">
    <property type="entry name" value="Beta-barrel_YknX"/>
</dbReference>
<dbReference type="Gene3D" id="2.40.30.170">
    <property type="match status" value="1"/>
</dbReference>
<evidence type="ECO:0000313" key="9">
    <source>
        <dbReference type="Proteomes" id="UP000034051"/>
    </source>
</evidence>
<keyword evidence="5" id="KW-0812">Transmembrane</keyword>